<dbReference type="RefSeq" id="WP_184208747.1">
    <property type="nucleotide sequence ID" value="NZ_JACHIF010000004.1"/>
</dbReference>
<reference evidence="1 2" key="1">
    <citation type="submission" date="2020-08" db="EMBL/GenBank/DDBJ databases">
        <title>Genomic Encyclopedia of Type Strains, Phase IV (KMG-IV): sequencing the most valuable type-strain genomes for metagenomic binning, comparative biology and taxonomic classification.</title>
        <authorList>
            <person name="Goeker M."/>
        </authorList>
    </citation>
    <scope>NUCLEOTIDE SEQUENCE [LARGE SCALE GENOMIC DNA]</scope>
    <source>
        <strain evidence="1 2">DSM 12251</strain>
    </source>
</reference>
<dbReference type="EMBL" id="JACHIF010000004">
    <property type="protein sequence ID" value="MBB5038182.1"/>
    <property type="molecule type" value="Genomic_DNA"/>
</dbReference>
<evidence type="ECO:0000313" key="2">
    <source>
        <dbReference type="Proteomes" id="UP000534294"/>
    </source>
</evidence>
<accession>A0A7W7YLE1</accession>
<proteinExistence type="predicted"/>
<dbReference type="Proteomes" id="UP000534294">
    <property type="component" value="Unassembled WGS sequence"/>
</dbReference>
<evidence type="ECO:0000313" key="1">
    <source>
        <dbReference type="EMBL" id="MBB5038182.1"/>
    </source>
</evidence>
<gene>
    <name evidence="1" type="ORF">HNQ64_002440</name>
</gene>
<dbReference type="AlphaFoldDB" id="A0A7W7YLE1"/>
<keyword evidence="2" id="KW-1185">Reference proteome</keyword>
<sequence>MNEAIRLEMMHQGLPEREADAVRARFESLALTCSFLRKADFAAFTRSFRGMCANRELHPLALEAFLRAAWKASDEDAKGLRLIPGKAEIQARAREMRRAMILDTEQSWAYEGLNVQFRSDLEEGEDPALLAISYGQPAHLNLDEIREGMREYIESGRLEAKFARIAADFEKQQAQRSHS</sequence>
<organism evidence="1 2">
    <name type="scientific">Prosthecobacter dejongeii</name>
    <dbReference type="NCBI Taxonomy" id="48465"/>
    <lineage>
        <taxon>Bacteria</taxon>
        <taxon>Pseudomonadati</taxon>
        <taxon>Verrucomicrobiota</taxon>
        <taxon>Verrucomicrobiia</taxon>
        <taxon>Verrucomicrobiales</taxon>
        <taxon>Verrucomicrobiaceae</taxon>
        <taxon>Prosthecobacter</taxon>
    </lineage>
</organism>
<name>A0A7W7YLE1_9BACT</name>
<comment type="caution">
    <text evidence="1">The sequence shown here is derived from an EMBL/GenBank/DDBJ whole genome shotgun (WGS) entry which is preliminary data.</text>
</comment>
<protein>
    <submittedName>
        <fullName evidence="1">Uncharacterized protein</fullName>
    </submittedName>
</protein>